<sequence>MQVRRTLFDDRVFSVVLPGTWAWIPIADKDERARRIQALVKKQFGMNDRLAGRRRQLREELAKAAQDAEDAGAIAFSVATELLPGIPFGGAMMSRLDAWPIGGAGVEAISERLAAAFPGATLIETVSGPVARRATAGVQRYVEQETPSLDIDYWAPTPGGDKVLATNVSLPMAPDERLFTELFDSVMGSLEWVTLIQTDDDGVADD</sequence>
<keyword evidence="1" id="KW-0175">Coiled coil</keyword>
<accession>A0ABP8A5C0</accession>
<name>A0ABP8A5C0_9MICO</name>
<gene>
    <name evidence="2" type="ORF">GCM10022287_28260</name>
</gene>
<protein>
    <submittedName>
        <fullName evidence="2">Uncharacterized protein</fullName>
    </submittedName>
</protein>
<reference evidence="3" key="1">
    <citation type="journal article" date="2019" name="Int. J. Syst. Evol. Microbiol.">
        <title>The Global Catalogue of Microorganisms (GCM) 10K type strain sequencing project: providing services to taxonomists for standard genome sequencing and annotation.</title>
        <authorList>
            <consortium name="The Broad Institute Genomics Platform"/>
            <consortium name="The Broad Institute Genome Sequencing Center for Infectious Disease"/>
            <person name="Wu L."/>
            <person name="Ma J."/>
        </authorList>
    </citation>
    <scope>NUCLEOTIDE SEQUENCE [LARGE SCALE GENOMIC DNA]</scope>
    <source>
        <strain evidence="3">JCM 17591</strain>
    </source>
</reference>
<evidence type="ECO:0000256" key="1">
    <source>
        <dbReference type="SAM" id="Coils"/>
    </source>
</evidence>
<proteinExistence type="predicted"/>
<evidence type="ECO:0000313" key="2">
    <source>
        <dbReference type="EMBL" id="GAA4178235.1"/>
    </source>
</evidence>
<feature type="coiled-coil region" evidence="1">
    <location>
        <begin position="47"/>
        <end position="74"/>
    </location>
</feature>
<keyword evidence="3" id="KW-1185">Reference proteome</keyword>
<evidence type="ECO:0000313" key="3">
    <source>
        <dbReference type="Proteomes" id="UP001501079"/>
    </source>
</evidence>
<dbReference type="EMBL" id="BAABBW010000004">
    <property type="protein sequence ID" value="GAA4178235.1"/>
    <property type="molecule type" value="Genomic_DNA"/>
</dbReference>
<dbReference type="Proteomes" id="UP001501079">
    <property type="component" value="Unassembled WGS sequence"/>
</dbReference>
<comment type="caution">
    <text evidence="2">The sequence shown here is derived from an EMBL/GenBank/DDBJ whole genome shotgun (WGS) entry which is preliminary data.</text>
</comment>
<dbReference type="RefSeq" id="WP_344755510.1">
    <property type="nucleotide sequence ID" value="NZ_BAABBW010000004.1"/>
</dbReference>
<organism evidence="2 3">
    <name type="scientific">Gryllotalpicola koreensis</name>
    <dbReference type="NCBI Taxonomy" id="993086"/>
    <lineage>
        <taxon>Bacteria</taxon>
        <taxon>Bacillati</taxon>
        <taxon>Actinomycetota</taxon>
        <taxon>Actinomycetes</taxon>
        <taxon>Micrococcales</taxon>
        <taxon>Microbacteriaceae</taxon>
        <taxon>Gryllotalpicola</taxon>
    </lineage>
</organism>